<evidence type="ECO:0000313" key="4">
    <source>
        <dbReference type="Proteomes" id="UP000251853"/>
    </source>
</evidence>
<evidence type="ECO:0000313" key="3">
    <source>
        <dbReference type="Proteomes" id="UP000095512"/>
    </source>
</evidence>
<reference evidence="2 4" key="2">
    <citation type="submission" date="2018-06" db="EMBL/GenBank/DDBJ databases">
        <authorList>
            <consortium name="Pathogen Informatics"/>
            <person name="Doyle S."/>
        </authorList>
    </citation>
    <scope>NUCLEOTIDE SEQUENCE [LARGE SCALE GENOMIC DNA]</scope>
    <source>
        <strain evidence="2 4">NCTC11224</strain>
    </source>
</reference>
<protein>
    <submittedName>
        <fullName evidence="1">Uncharacterized protein</fullName>
    </submittedName>
</protein>
<dbReference type="EMBL" id="UAVW01000016">
    <property type="protein sequence ID" value="SQB14838.1"/>
    <property type="molecule type" value="Genomic_DNA"/>
</dbReference>
<evidence type="ECO:0000313" key="2">
    <source>
        <dbReference type="EMBL" id="SQB14838.1"/>
    </source>
</evidence>
<name>A0A174LWY9_9FIRM</name>
<dbReference type="EMBL" id="CZAB01000027">
    <property type="protein sequence ID" value="CUP27187.1"/>
    <property type="molecule type" value="Genomic_DNA"/>
</dbReference>
<keyword evidence="4" id="KW-1185">Reference proteome</keyword>
<gene>
    <name evidence="1" type="ORF">ERS852480_02978</name>
    <name evidence="2" type="ORF">NCTC11224_03892</name>
</gene>
<organism evidence="1 3">
    <name type="scientific">Enterocloster clostridioformis</name>
    <dbReference type="NCBI Taxonomy" id="1531"/>
    <lineage>
        <taxon>Bacteria</taxon>
        <taxon>Bacillati</taxon>
        <taxon>Bacillota</taxon>
        <taxon>Clostridia</taxon>
        <taxon>Lachnospirales</taxon>
        <taxon>Lachnospiraceae</taxon>
        <taxon>Enterocloster</taxon>
    </lineage>
</organism>
<proteinExistence type="predicted"/>
<accession>A0A174LWY9</accession>
<sequence>MNPSDMAMMPISLGFFVMGFSLLDVSLYADTFLCISHKIYRYFYIFYA</sequence>
<dbReference type="Proteomes" id="UP000251853">
    <property type="component" value="Unassembled WGS sequence"/>
</dbReference>
<dbReference type="AlphaFoldDB" id="A0A174LWY9"/>
<reference evidence="1 3" key="1">
    <citation type="submission" date="2015-09" db="EMBL/GenBank/DDBJ databases">
        <authorList>
            <consortium name="Pathogen Informatics"/>
        </authorList>
    </citation>
    <scope>NUCLEOTIDE SEQUENCE [LARGE SCALE GENOMIC DNA]</scope>
    <source>
        <strain evidence="1 3">2789STDY5834865</strain>
    </source>
</reference>
<evidence type="ECO:0000313" key="1">
    <source>
        <dbReference type="EMBL" id="CUP27187.1"/>
    </source>
</evidence>
<dbReference type="Proteomes" id="UP000095512">
    <property type="component" value="Unassembled WGS sequence"/>
</dbReference>